<sequence>MSSDIKQSLKDANSAFRNKENDKAIRICKEVIKKDPGNYMAHVLMGAIYQNSSKAEAEKYLRKALTLSKEPISALQGLATCVAPEYCPEIYGKLLELTPNKFEELHSKLLRTSTEISDISTLVRIYEKELSLAPNGDNAKRIESAYLHLSELLLKQKEVDEKFSNIFSDSLMHTLHMKDVYQQERYKKYLRLLNDMGQKDLLIEKAIEMHDLFKNDNYPLEWICKIYVESFDAAYCLPSGITDKISYYIESLLEKYPTSSIGLLSKGLNLLNEGMVIEAREIVDCVIKETPNWATALQIMAKIHFKTEAYDLASNIWEHLNVRNADLASCYVEQEYQLDNAVKICKTILKEKSDDPARYVLLGKAQILQKSKEVEETMNLLEKLGYTSEVNYLKAFSTVRDNKNYEEAFGLIEKQTSKALDTLLLKGEILYHLEKTNASLLCFKQANELYPWSSRSFFWLSRAYKAMDDDAAEVTALERCIVLNPIQREALLRLCSVYRAEGRSDKVEELLLQGVSHVKDSNMKWMWLQLGLHYISVDKNDNAINTFRTLLRFDKRDFLGWECLADAYFNNGSYSSALKIYQRIVEETEDNIYCKYQVANIKTILGQYTEAIGCFKVILDYHPMYVPALKGIAEAHFSLGNVLMRQRRLGSMRDQLQKAAFYATRACELKSVCCHWALLGNILLKVANLPRNLASIDVRSYLYSPDNTDDVIGVNGDEIFEVSSRCFLRAIKENAEDGLLWYNLAVCLYLRGCRISDKMLKQEYLRKAMLYVKQSIALKSNRWQNWNMLGAISVKLGNVCQALHCFVKALRLNKTSAMAWCNLGLMYLNEGEKWLKYHVDDGESQEAVLEELRNLSIVALRSANKAFGRSQQSNHEYLNAWIGQAITAERLEKMESAMDLFRHCTQLEYHVEAAMGYSRFVCSLINDPEKLKEGRYQYYIQSMFALPRAHDSITWSIVDQGENASAVALCLQGCLSYKSKLYHAASEAFEKALKIAKTPHDRDLIACNLGYCKIKQNKFNEAIDAFEKVQKTTFRSSFGLAFSYYKGTLHIFPP</sequence>
<accession>A0A1B0DNB2</accession>
<reference evidence="1" key="1">
    <citation type="submission" date="2022-08" db="UniProtKB">
        <authorList>
            <consortium name="EnsemblMetazoa"/>
        </authorList>
    </citation>
    <scope>IDENTIFICATION</scope>
    <source>
        <strain evidence="1">Israel</strain>
    </source>
</reference>
<dbReference type="EMBL" id="AJVK01007489">
    <property type="status" value="NOT_ANNOTATED_CDS"/>
    <property type="molecule type" value="Genomic_DNA"/>
</dbReference>
<protein>
    <submittedName>
        <fullName evidence="1">Uncharacterized protein</fullName>
    </submittedName>
</protein>
<dbReference type="VEuPathDB" id="VectorBase:PPAI009957"/>
<dbReference type="SUPFAM" id="SSF48452">
    <property type="entry name" value="TPR-like"/>
    <property type="match status" value="5"/>
</dbReference>
<dbReference type="InterPro" id="IPR019734">
    <property type="entry name" value="TPR_rpt"/>
</dbReference>
<dbReference type="PROSITE" id="PS50005">
    <property type="entry name" value="TPR"/>
    <property type="match status" value="3"/>
</dbReference>
<dbReference type="Gene3D" id="1.25.40.10">
    <property type="entry name" value="Tetratricopeptide repeat domain"/>
    <property type="match status" value="6"/>
</dbReference>
<dbReference type="PANTHER" id="PTHR15704:SF7">
    <property type="entry name" value="SUPERKILLER COMPLEX PROTEIN 3"/>
    <property type="match status" value="1"/>
</dbReference>
<dbReference type="EMBL" id="AJVK01007488">
    <property type="status" value="NOT_ANNOTATED_CDS"/>
    <property type="molecule type" value="Genomic_DNA"/>
</dbReference>
<dbReference type="Pfam" id="PF12895">
    <property type="entry name" value="ANAPC3"/>
    <property type="match status" value="1"/>
</dbReference>
<dbReference type="EnsemblMetazoa" id="PPAI009957-RA">
    <property type="protein sequence ID" value="PPAI009957-PA"/>
    <property type="gene ID" value="PPAI009957"/>
</dbReference>
<dbReference type="GO" id="GO:0006401">
    <property type="term" value="P:RNA catabolic process"/>
    <property type="evidence" value="ECO:0007669"/>
    <property type="project" value="InterPro"/>
</dbReference>
<name>A0A1B0DNB2_PHLPP</name>
<dbReference type="Proteomes" id="UP000092462">
    <property type="component" value="Unassembled WGS sequence"/>
</dbReference>
<proteinExistence type="predicted"/>
<dbReference type="VEuPathDB" id="VectorBase:PPAPM1_006789"/>
<dbReference type="InterPro" id="IPR039226">
    <property type="entry name" value="Ski3/TTC37"/>
</dbReference>
<evidence type="ECO:0000313" key="2">
    <source>
        <dbReference type="Proteomes" id="UP000092462"/>
    </source>
</evidence>
<dbReference type="Pfam" id="PF13181">
    <property type="entry name" value="TPR_8"/>
    <property type="match status" value="2"/>
</dbReference>
<dbReference type="InterPro" id="IPR011990">
    <property type="entry name" value="TPR-like_helical_dom_sf"/>
</dbReference>
<keyword evidence="2" id="KW-1185">Reference proteome</keyword>
<evidence type="ECO:0000313" key="1">
    <source>
        <dbReference type="EnsemblMetazoa" id="PPAI009957-PA"/>
    </source>
</evidence>
<organism evidence="1 2">
    <name type="scientific">Phlebotomus papatasi</name>
    <name type="common">Sandfly</name>
    <dbReference type="NCBI Taxonomy" id="29031"/>
    <lineage>
        <taxon>Eukaryota</taxon>
        <taxon>Metazoa</taxon>
        <taxon>Ecdysozoa</taxon>
        <taxon>Arthropoda</taxon>
        <taxon>Hexapoda</taxon>
        <taxon>Insecta</taxon>
        <taxon>Pterygota</taxon>
        <taxon>Neoptera</taxon>
        <taxon>Endopterygota</taxon>
        <taxon>Diptera</taxon>
        <taxon>Nematocera</taxon>
        <taxon>Psychodoidea</taxon>
        <taxon>Psychodidae</taxon>
        <taxon>Phlebotomus</taxon>
        <taxon>Phlebotomus</taxon>
    </lineage>
</organism>
<dbReference type="GO" id="GO:0055087">
    <property type="term" value="C:Ski complex"/>
    <property type="evidence" value="ECO:0007669"/>
    <property type="project" value="InterPro"/>
</dbReference>
<dbReference type="SMART" id="SM00028">
    <property type="entry name" value="TPR"/>
    <property type="match status" value="11"/>
</dbReference>
<dbReference type="PANTHER" id="PTHR15704">
    <property type="entry name" value="SUPERKILLER 3 PROTEIN-RELATED"/>
    <property type="match status" value="1"/>
</dbReference>
<dbReference type="AlphaFoldDB" id="A0A1B0DNB2"/>